<gene>
    <name evidence="1" type="ORF">CEXT_70101</name>
</gene>
<dbReference type="Proteomes" id="UP001054945">
    <property type="component" value="Unassembled WGS sequence"/>
</dbReference>
<reference evidence="1 2" key="1">
    <citation type="submission" date="2021-06" db="EMBL/GenBank/DDBJ databases">
        <title>Caerostris extrusa draft genome.</title>
        <authorList>
            <person name="Kono N."/>
            <person name="Arakawa K."/>
        </authorList>
    </citation>
    <scope>NUCLEOTIDE SEQUENCE [LARGE SCALE GENOMIC DNA]</scope>
</reference>
<dbReference type="AlphaFoldDB" id="A0AAV4U6L0"/>
<organism evidence="1 2">
    <name type="scientific">Caerostris extrusa</name>
    <name type="common">Bark spider</name>
    <name type="synonym">Caerostris bankana</name>
    <dbReference type="NCBI Taxonomy" id="172846"/>
    <lineage>
        <taxon>Eukaryota</taxon>
        <taxon>Metazoa</taxon>
        <taxon>Ecdysozoa</taxon>
        <taxon>Arthropoda</taxon>
        <taxon>Chelicerata</taxon>
        <taxon>Arachnida</taxon>
        <taxon>Araneae</taxon>
        <taxon>Araneomorphae</taxon>
        <taxon>Entelegynae</taxon>
        <taxon>Araneoidea</taxon>
        <taxon>Araneidae</taxon>
        <taxon>Caerostris</taxon>
    </lineage>
</organism>
<sequence>MSSVCAYHLDAVLLDPYLLKPKSHSTIFRWRSHAVCLPCCSCTAPAPPSTNTPAHVTLPSRSNQSRLPQPIFNLYPHPVNPAKKGAFAGAMRAGEIILGRGRNSPPPGR</sequence>
<name>A0AAV4U6L0_CAEEX</name>
<keyword evidence="2" id="KW-1185">Reference proteome</keyword>
<comment type="caution">
    <text evidence="1">The sequence shown here is derived from an EMBL/GenBank/DDBJ whole genome shotgun (WGS) entry which is preliminary data.</text>
</comment>
<proteinExistence type="predicted"/>
<accession>A0AAV4U6L0</accession>
<protein>
    <submittedName>
        <fullName evidence="1">Uncharacterized protein</fullName>
    </submittedName>
</protein>
<dbReference type="EMBL" id="BPLR01012365">
    <property type="protein sequence ID" value="GIY53414.1"/>
    <property type="molecule type" value="Genomic_DNA"/>
</dbReference>
<evidence type="ECO:0000313" key="2">
    <source>
        <dbReference type="Proteomes" id="UP001054945"/>
    </source>
</evidence>
<evidence type="ECO:0000313" key="1">
    <source>
        <dbReference type="EMBL" id="GIY53414.1"/>
    </source>
</evidence>